<keyword evidence="8" id="KW-1185">Reference proteome</keyword>
<keyword evidence="4" id="KW-0732">Signal</keyword>
<organism evidence="7 8">
    <name type="scientific">Merismopedia glauca CCAP 1448/3</name>
    <dbReference type="NCBI Taxonomy" id="1296344"/>
    <lineage>
        <taxon>Bacteria</taxon>
        <taxon>Bacillati</taxon>
        <taxon>Cyanobacteriota</taxon>
        <taxon>Cyanophyceae</taxon>
        <taxon>Synechococcales</taxon>
        <taxon>Merismopediaceae</taxon>
        <taxon>Merismopedia</taxon>
    </lineage>
</organism>
<keyword evidence="2 5" id="KW-0813">Transport</keyword>
<dbReference type="Proteomes" id="UP000238762">
    <property type="component" value="Unassembled WGS sequence"/>
</dbReference>
<dbReference type="PANTHER" id="PTHR42953">
    <property type="entry name" value="HIGH-AFFINITY ZINC UPTAKE SYSTEM PROTEIN ZNUA-RELATED"/>
    <property type="match status" value="1"/>
</dbReference>
<evidence type="ECO:0000313" key="8">
    <source>
        <dbReference type="Proteomes" id="UP000238762"/>
    </source>
</evidence>
<dbReference type="PANTHER" id="PTHR42953:SF1">
    <property type="entry name" value="METAL-BINDING PROTEIN HI_0362-RELATED"/>
    <property type="match status" value="1"/>
</dbReference>
<dbReference type="SUPFAM" id="SSF53807">
    <property type="entry name" value="Helical backbone' metal receptor"/>
    <property type="match status" value="1"/>
</dbReference>
<dbReference type="GO" id="GO:0007155">
    <property type="term" value="P:cell adhesion"/>
    <property type="evidence" value="ECO:0007669"/>
    <property type="project" value="InterPro"/>
</dbReference>
<name>A0A2T1C7Y1_9CYAN</name>
<keyword evidence="3" id="KW-0479">Metal-binding</keyword>
<dbReference type="PRINTS" id="PR00691">
    <property type="entry name" value="ADHESINB"/>
</dbReference>
<comment type="similarity">
    <text evidence="5">Belongs to the bacterial solute-binding protein 9 family.</text>
</comment>
<evidence type="ECO:0000256" key="6">
    <source>
        <dbReference type="SAM" id="MobiDB-lite"/>
    </source>
</evidence>
<evidence type="ECO:0000256" key="5">
    <source>
        <dbReference type="RuleBase" id="RU003512"/>
    </source>
</evidence>
<feature type="region of interest" description="Disordered" evidence="6">
    <location>
        <begin position="147"/>
        <end position="170"/>
    </location>
</feature>
<dbReference type="InterPro" id="IPR006127">
    <property type="entry name" value="ZnuA-like"/>
</dbReference>
<dbReference type="PRINTS" id="PR00690">
    <property type="entry name" value="ADHESNFAMILY"/>
</dbReference>
<feature type="compositionally biased region" description="Basic and acidic residues" evidence="6">
    <location>
        <begin position="150"/>
        <end position="170"/>
    </location>
</feature>
<dbReference type="GO" id="GO:0030313">
    <property type="term" value="C:cell envelope"/>
    <property type="evidence" value="ECO:0007669"/>
    <property type="project" value="UniProtKB-SubCell"/>
</dbReference>
<dbReference type="AlphaFoldDB" id="A0A2T1C7Y1"/>
<dbReference type="OrthoDB" id="9793396at2"/>
<dbReference type="RefSeq" id="WP_106287479.1">
    <property type="nucleotide sequence ID" value="NZ_CAWNTC010000200.1"/>
</dbReference>
<evidence type="ECO:0000256" key="3">
    <source>
        <dbReference type="ARBA" id="ARBA00022723"/>
    </source>
</evidence>
<proteinExistence type="inferred from homology"/>
<dbReference type="PROSITE" id="PS51257">
    <property type="entry name" value="PROKAR_LIPOPROTEIN"/>
    <property type="match status" value="1"/>
</dbReference>
<sequence>MLVFDQKSLINPFSKIIALYALLISTGCNSLTQTNSNNNPSIGGGEKPTNSASNQNLPVVVATTSVLCDLTKQIAATTVDLKCLIQAGQDPHTYQPTSGDRKSIETAKLIFYAGYDFDPSLAKLVKSSNNPAPKIAVHEVAVPQPLYGEGDEHKHEHQAEKTEGKTPDPHVWHNAQNGIRMIATIRDNLTQISPNNETNYHNNAQQITNELQQIDTWIKSEIQTIPAQQRNLVTTHDALGYYTNAYGLNFEGALSGLSTEQQPTAARVGELVKEIKSTKVPTIFAEVTVNPKLIKTVAKEAKVQLSNREIFADGLGEPNSEGDTYQKMLVANTQTIVEGLGGKYTPFVKKP</sequence>
<evidence type="ECO:0000256" key="2">
    <source>
        <dbReference type="ARBA" id="ARBA00022448"/>
    </source>
</evidence>
<dbReference type="GO" id="GO:0030001">
    <property type="term" value="P:metal ion transport"/>
    <property type="evidence" value="ECO:0007669"/>
    <property type="project" value="InterPro"/>
</dbReference>
<dbReference type="InterPro" id="IPR050492">
    <property type="entry name" value="Bact_metal-bind_prot9"/>
</dbReference>
<reference evidence="7 8" key="1">
    <citation type="submission" date="2018-02" db="EMBL/GenBank/DDBJ databases">
        <authorList>
            <person name="Cohen D.B."/>
            <person name="Kent A.D."/>
        </authorList>
    </citation>
    <scope>NUCLEOTIDE SEQUENCE [LARGE SCALE GENOMIC DNA]</scope>
    <source>
        <strain evidence="7 8">CCAP 1448/3</strain>
    </source>
</reference>
<evidence type="ECO:0000256" key="4">
    <source>
        <dbReference type="ARBA" id="ARBA00022729"/>
    </source>
</evidence>
<comment type="caution">
    <text evidence="7">The sequence shown here is derived from an EMBL/GenBank/DDBJ whole genome shotgun (WGS) entry which is preliminary data.</text>
</comment>
<gene>
    <name evidence="7" type="ORF">C7B64_04610</name>
</gene>
<dbReference type="Pfam" id="PF01297">
    <property type="entry name" value="ZnuA"/>
    <property type="match status" value="1"/>
</dbReference>
<dbReference type="InterPro" id="IPR006129">
    <property type="entry name" value="AdhesinB"/>
</dbReference>
<reference evidence="7 8" key="2">
    <citation type="submission" date="2018-03" db="EMBL/GenBank/DDBJ databases">
        <title>The ancient ancestry and fast evolution of plastids.</title>
        <authorList>
            <person name="Moore K.R."/>
            <person name="Magnabosco C."/>
            <person name="Momper L."/>
            <person name="Gold D.A."/>
            <person name="Bosak T."/>
            <person name="Fournier G.P."/>
        </authorList>
    </citation>
    <scope>NUCLEOTIDE SEQUENCE [LARGE SCALE GENOMIC DNA]</scope>
    <source>
        <strain evidence="7 8">CCAP 1448/3</strain>
    </source>
</reference>
<protein>
    <submittedName>
        <fullName evidence="7">Metal ABC transporter substrate-binding protein</fullName>
    </submittedName>
</protein>
<dbReference type="GO" id="GO:0046872">
    <property type="term" value="F:metal ion binding"/>
    <property type="evidence" value="ECO:0007669"/>
    <property type="project" value="UniProtKB-KW"/>
</dbReference>
<dbReference type="InterPro" id="IPR006128">
    <property type="entry name" value="Lipoprotein_PsaA-like"/>
</dbReference>
<comment type="subcellular location">
    <subcellularLocation>
        <location evidence="1">Cell envelope</location>
    </subcellularLocation>
</comment>
<accession>A0A2T1C7Y1</accession>
<evidence type="ECO:0000313" key="7">
    <source>
        <dbReference type="EMBL" id="PSB04247.1"/>
    </source>
</evidence>
<evidence type="ECO:0000256" key="1">
    <source>
        <dbReference type="ARBA" id="ARBA00004196"/>
    </source>
</evidence>
<dbReference type="EMBL" id="PVWJ01000015">
    <property type="protein sequence ID" value="PSB04247.1"/>
    <property type="molecule type" value="Genomic_DNA"/>
</dbReference>
<dbReference type="Gene3D" id="3.40.50.1980">
    <property type="entry name" value="Nitrogenase molybdenum iron protein domain"/>
    <property type="match status" value="2"/>
</dbReference>